<sequence>VNSAEWLGKKGSWDMSYEGTFGEAGYGAKAQQVLGQVRGARFTHEKNKRKRSYFGGAIDNDAVNSIKFDSDSD</sequence>
<dbReference type="PANTHER" id="PTHR23216">
    <property type="entry name" value="NUCLEOLAR AND COILED-BODY PHOSPHOPROTEIN 1"/>
    <property type="match status" value="1"/>
</dbReference>
<feature type="non-terminal residue" evidence="2">
    <location>
        <position position="1"/>
    </location>
</feature>
<reference evidence="2" key="1">
    <citation type="submission" date="2017-04" db="EMBL/GenBank/DDBJ databases">
        <title>Population genomics of picophytoplankton unveils novel chromosome hypervariability.</title>
        <authorList>
            <consortium name="DOE Joint Genome Institute"/>
            <person name="Blanc-Mathieu R."/>
            <person name="Krasovec M."/>
            <person name="Hebrard M."/>
            <person name="Yau S."/>
            <person name="Desgranges E."/>
            <person name="Martin J."/>
            <person name="Schackwitz W."/>
            <person name="Kuo A."/>
            <person name="Salin G."/>
            <person name="Donnadieu C."/>
            <person name="Desdevises Y."/>
            <person name="Sanchez-Ferandin S."/>
            <person name="Moreau H."/>
            <person name="Rivals E."/>
            <person name="Grigoriev I.V."/>
            <person name="Grimsley N."/>
            <person name="Eyre-Walker A."/>
            <person name="Piganeau G."/>
        </authorList>
    </citation>
    <scope>NUCLEOTIDE SEQUENCE [LARGE SCALE GENOMIC DNA]</scope>
    <source>
        <strain evidence="2">RCC 1115</strain>
    </source>
</reference>
<accession>A0A1Y5I6H3</accession>
<dbReference type="PANTHER" id="PTHR23216:SF1">
    <property type="entry name" value="NUCLEOLAR AND COILED-BODY PHOSPHOPROTEIN 1"/>
    <property type="match status" value="1"/>
</dbReference>
<gene>
    <name evidence="2" type="ORF">BE221DRAFT_77293</name>
</gene>
<name>A0A1Y5I6H3_OSTTA</name>
<dbReference type="AlphaFoldDB" id="A0A1Y5I6H3"/>
<dbReference type="InterPro" id="IPR039191">
    <property type="entry name" value="Nopp140-like"/>
</dbReference>
<dbReference type="GO" id="GO:0005730">
    <property type="term" value="C:nucleolus"/>
    <property type="evidence" value="ECO:0007669"/>
    <property type="project" value="InterPro"/>
</dbReference>
<organism evidence="2">
    <name type="scientific">Ostreococcus tauri</name>
    <name type="common">Marine green alga</name>
    <dbReference type="NCBI Taxonomy" id="70448"/>
    <lineage>
        <taxon>Eukaryota</taxon>
        <taxon>Viridiplantae</taxon>
        <taxon>Chlorophyta</taxon>
        <taxon>Mamiellophyceae</taxon>
        <taxon>Mamiellales</taxon>
        <taxon>Bathycoccaceae</taxon>
        <taxon>Ostreococcus</taxon>
    </lineage>
</organism>
<dbReference type="EMBL" id="KZ155791">
    <property type="protein sequence ID" value="OUS45149.1"/>
    <property type="molecule type" value="Genomic_DNA"/>
</dbReference>
<feature type="domain" description="Srp40 C-terminal" evidence="1">
    <location>
        <begin position="3"/>
        <end position="68"/>
    </location>
</feature>
<dbReference type="Pfam" id="PF05022">
    <property type="entry name" value="SRP40_C"/>
    <property type="match status" value="1"/>
</dbReference>
<proteinExistence type="predicted"/>
<evidence type="ECO:0000313" key="2">
    <source>
        <dbReference type="EMBL" id="OUS45149.1"/>
    </source>
</evidence>
<dbReference type="Proteomes" id="UP000195557">
    <property type="component" value="Unassembled WGS sequence"/>
</dbReference>
<dbReference type="InterPro" id="IPR007718">
    <property type="entry name" value="Srp40_C"/>
</dbReference>
<protein>
    <submittedName>
        <fullName evidence="2">SRP40, C-terminal domain-domain-containing protein</fullName>
    </submittedName>
</protein>
<evidence type="ECO:0000259" key="1">
    <source>
        <dbReference type="Pfam" id="PF05022"/>
    </source>
</evidence>